<organism evidence="1 2">
    <name type="scientific">Liquidambar formosana</name>
    <name type="common">Formosan gum</name>
    <dbReference type="NCBI Taxonomy" id="63359"/>
    <lineage>
        <taxon>Eukaryota</taxon>
        <taxon>Viridiplantae</taxon>
        <taxon>Streptophyta</taxon>
        <taxon>Embryophyta</taxon>
        <taxon>Tracheophyta</taxon>
        <taxon>Spermatophyta</taxon>
        <taxon>Magnoliopsida</taxon>
        <taxon>eudicotyledons</taxon>
        <taxon>Gunneridae</taxon>
        <taxon>Pentapetalae</taxon>
        <taxon>Saxifragales</taxon>
        <taxon>Altingiaceae</taxon>
        <taxon>Liquidambar</taxon>
    </lineage>
</organism>
<comment type="caution">
    <text evidence="1">The sequence shown here is derived from an EMBL/GenBank/DDBJ whole genome shotgun (WGS) entry which is preliminary data.</text>
</comment>
<evidence type="ECO:0000313" key="1">
    <source>
        <dbReference type="EMBL" id="KAK9289412.1"/>
    </source>
</evidence>
<name>A0AAP0S828_LIQFO</name>
<evidence type="ECO:0000313" key="2">
    <source>
        <dbReference type="Proteomes" id="UP001415857"/>
    </source>
</evidence>
<dbReference type="EMBL" id="JBBPBK010000002">
    <property type="protein sequence ID" value="KAK9289412.1"/>
    <property type="molecule type" value="Genomic_DNA"/>
</dbReference>
<keyword evidence="2" id="KW-1185">Reference proteome</keyword>
<accession>A0AAP0S828</accession>
<proteinExistence type="predicted"/>
<dbReference type="AlphaFoldDB" id="A0AAP0S828"/>
<protein>
    <submittedName>
        <fullName evidence="1">Uncharacterized protein</fullName>
    </submittedName>
</protein>
<dbReference type="Proteomes" id="UP001415857">
    <property type="component" value="Unassembled WGS sequence"/>
</dbReference>
<sequence length="85" mass="9956">MSDDLHIELLLDTSDSISNSSDDEFEIMAIVALQEELLNAERISRHRRSSIQGHATKHRDRIEGHNRLYKDYFAENPVYIPIDFR</sequence>
<gene>
    <name evidence="1" type="ORF">L1049_007567</name>
</gene>
<reference evidence="1 2" key="1">
    <citation type="journal article" date="2024" name="Plant J.">
        <title>Genome sequences and population genomics reveal climatic adaptation and genomic divergence between two closely related sweetgum species.</title>
        <authorList>
            <person name="Xu W.Q."/>
            <person name="Ren C.Q."/>
            <person name="Zhang X.Y."/>
            <person name="Comes H.P."/>
            <person name="Liu X.H."/>
            <person name="Li Y.G."/>
            <person name="Kettle C.J."/>
            <person name="Jalonen R."/>
            <person name="Gaisberger H."/>
            <person name="Ma Y.Z."/>
            <person name="Qiu Y.X."/>
        </authorList>
    </citation>
    <scope>NUCLEOTIDE SEQUENCE [LARGE SCALE GENOMIC DNA]</scope>
    <source>
        <strain evidence="1">Hangzhou</strain>
    </source>
</reference>